<name>A0ABQ0DHB4_9EUKA</name>
<dbReference type="Proteomes" id="UP001628156">
    <property type="component" value="Unassembled WGS sequence"/>
</dbReference>
<accession>A0ABQ0DHB4</accession>
<dbReference type="SMART" id="SM00369">
    <property type="entry name" value="LRR_TYP"/>
    <property type="match status" value="3"/>
</dbReference>
<feature type="region of interest" description="Disordered" evidence="3">
    <location>
        <begin position="507"/>
        <end position="537"/>
    </location>
</feature>
<dbReference type="PANTHER" id="PTHR15454">
    <property type="entry name" value="NISCHARIN RELATED"/>
    <property type="match status" value="1"/>
</dbReference>
<dbReference type="InterPro" id="IPR032675">
    <property type="entry name" value="LRR_dom_sf"/>
</dbReference>
<evidence type="ECO:0000256" key="1">
    <source>
        <dbReference type="ARBA" id="ARBA00022614"/>
    </source>
</evidence>
<dbReference type="EMBL" id="BAAFRS010000099">
    <property type="protein sequence ID" value="GAB1222237.1"/>
    <property type="molecule type" value="Genomic_DNA"/>
</dbReference>
<dbReference type="SUPFAM" id="SSF52075">
    <property type="entry name" value="Outer arm dynein light chain 1"/>
    <property type="match status" value="1"/>
</dbReference>
<organism evidence="4 5">
    <name type="scientific">Entamoeba nuttalli</name>
    <dbReference type="NCBI Taxonomy" id="412467"/>
    <lineage>
        <taxon>Eukaryota</taxon>
        <taxon>Amoebozoa</taxon>
        <taxon>Evosea</taxon>
        <taxon>Archamoebae</taxon>
        <taxon>Mastigamoebida</taxon>
        <taxon>Entamoebidae</taxon>
        <taxon>Entamoeba</taxon>
    </lineage>
</organism>
<dbReference type="Gene3D" id="3.80.10.10">
    <property type="entry name" value="Ribonuclease Inhibitor"/>
    <property type="match status" value="2"/>
</dbReference>
<feature type="compositionally biased region" description="Polar residues" evidence="3">
    <location>
        <begin position="518"/>
        <end position="537"/>
    </location>
</feature>
<dbReference type="Pfam" id="PF12799">
    <property type="entry name" value="LRR_4"/>
    <property type="match status" value="1"/>
</dbReference>
<evidence type="ECO:0000313" key="5">
    <source>
        <dbReference type="Proteomes" id="UP001628156"/>
    </source>
</evidence>
<sequence length="537" mass="61550">MISKLSELLKPKNSSSSLLETLKLQLDLFYKTVENKNENGYVCINCTQVVFLNTICAPQTIDPTLSMMLSQISKLSIGDDDDKPKEIEGTILELSFLEKTNVSSLEITTKQPWHLPNTLQSRLKELKVWNMTKSQSDNFFNILKKREEVWENLEVLKLSNCEITKIPEDVFSALTVPHLKILDLSKNQIAVLENIRERPMDLIDVSTNVIEFIDIQFVGSISQLVIDNNLLTSLDGCRPFFNLQRLSVRNNLIESFQNMKRAFSKLFSLTDIHLEGNPVVEDEHFIDKIAELLPSSQFGIDSYVNGNKVDLNPHKYVNTSNTTKPSDQSVHVERKNIGLSLLDDEALLEVIKEKVELFRKGSWDYTEDEYKSSRNFLREVGEKINQALIETEYSLVPDVEIFPYSTVKKELCSSLLQTAYCRKEKRCFVQVSGVNESQMEMVVKIPIVSSNAIQKSLQHVVQLSNDLENEETSIELNNNLFGVEINVAELVRNVEKERKELKDLETNKIKEELGWEPQQETTQDNYPNENAEQTMVE</sequence>
<evidence type="ECO:0000256" key="3">
    <source>
        <dbReference type="SAM" id="MobiDB-lite"/>
    </source>
</evidence>
<proteinExistence type="predicted"/>
<dbReference type="PANTHER" id="PTHR15454:SF56">
    <property type="entry name" value="PROTEIN PHOSPHATASE 1 REGULATORY SUBUNIT 7-RELATED"/>
    <property type="match status" value="1"/>
</dbReference>
<evidence type="ECO:0008006" key="6">
    <source>
        <dbReference type="Google" id="ProtNLM"/>
    </source>
</evidence>
<protein>
    <recommendedName>
        <fullName evidence="6">Leucine-rich repeat containing protein</fullName>
    </recommendedName>
</protein>
<gene>
    <name evidence="4" type="ORF">ENUP19_0099G0031</name>
</gene>
<keyword evidence="1" id="KW-0433">Leucine-rich repeat</keyword>
<dbReference type="InterPro" id="IPR003591">
    <property type="entry name" value="Leu-rich_rpt_typical-subtyp"/>
</dbReference>
<dbReference type="InterPro" id="IPR025875">
    <property type="entry name" value="Leu-rich_rpt_4"/>
</dbReference>
<dbReference type="PROSITE" id="PS51450">
    <property type="entry name" value="LRR"/>
    <property type="match status" value="2"/>
</dbReference>
<keyword evidence="5" id="KW-1185">Reference proteome</keyword>
<reference evidence="4 5" key="1">
    <citation type="journal article" date="2019" name="PLoS Negl. Trop. Dis.">
        <title>Whole genome sequencing of Entamoeba nuttalli reveals mammalian host-related molecular signatures and a novel octapeptide-repeat surface protein.</title>
        <authorList>
            <person name="Tanaka M."/>
            <person name="Makiuchi T."/>
            <person name="Komiyama T."/>
            <person name="Shiina T."/>
            <person name="Osaki K."/>
            <person name="Tachibana H."/>
        </authorList>
    </citation>
    <scope>NUCLEOTIDE SEQUENCE [LARGE SCALE GENOMIC DNA]</scope>
    <source>
        <strain evidence="4 5">P19-061405</strain>
    </source>
</reference>
<keyword evidence="2" id="KW-0677">Repeat</keyword>
<evidence type="ECO:0000256" key="2">
    <source>
        <dbReference type="ARBA" id="ARBA00022737"/>
    </source>
</evidence>
<evidence type="ECO:0000313" key="4">
    <source>
        <dbReference type="EMBL" id="GAB1222237.1"/>
    </source>
</evidence>
<dbReference type="InterPro" id="IPR001611">
    <property type="entry name" value="Leu-rich_rpt"/>
</dbReference>
<comment type="caution">
    <text evidence="4">The sequence shown here is derived from an EMBL/GenBank/DDBJ whole genome shotgun (WGS) entry which is preliminary data.</text>
</comment>